<dbReference type="Pfam" id="PF03144">
    <property type="entry name" value="GTP_EFTU_D2"/>
    <property type="match status" value="1"/>
</dbReference>
<dbReference type="SUPFAM" id="SSF52540">
    <property type="entry name" value="P-loop containing nucleoside triphosphate hydrolases"/>
    <property type="match status" value="1"/>
</dbReference>
<dbReference type="FunFam" id="2.40.30.10:FF:000001">
    <property type="entry name" value="Elongation factor Tu"/>
    <property type="match status" value="1"/>
</dbReference>
<dbReference type="InterPro" id="IPR005225">
    <property type="entry name" value="Small_GTP-bd"/>
</dbReference>
<comment type="subcellular location">
    <subcellularLocation>
        <location evidence="10">Cytoplasm</location>
    </subcellularLocation>
</comment>
<dbReference type="InterPro" id="IPR009001">
    <property type="entry name" value="Transl_elong_EF1A/Init_IF2_C"/>
</dbReference>
<dbReference type="FunFam" id="3.40.50.300:FF:000003">
    <property type="entry name" value="Elongation factor Tu"/>
    <property type="match status" value="1"/>
</dbReference>
<evidence type="ECO:0000256" key="10">
    <source>
        <dbReference type="HAMAP-Rule" id="MF_00118"/>
    </source>
</evidence>
<dbReference type="RefSeq" id="WP_091304691.1">
    <property type="nucleotide sequence ID" value="NZ_FNSO01000002.1"/>
</dbReference>
<feature type="binding site" evidence="10">
    <location>
        <begin position="138"/>
        <end position="141"/>
    </location>
    <ligand>
        <name>GTP</name>
        <dbReference type="ChEBI" id="CHEBI:37565"/>
    </ligand>
</feature>
<dbReference type="PROSITE" id="PS00301">
    <property type="entry name" value="G_TR_1"/>
    <property type="match status" value="1"/>
</dbReference>
<dbReference type="PANTHER" id="PTHR43721:SF22">
    <property type="entry name" value="ELONGATION FACTOR TU, MITOCHONDRIAL"/>
    <property type="match status" value="1"/>
</dbReference>
<dbReference type="NCBIfam" id="NF009372">
    <property type="entry name" value="PRK12735.1"/>
    <property type="match status" value="1"/>
</dbReference>
<dbReference type="GO" id="GO:0003924">
    <property type="term" value="F:GTPase activity"/>
    <property type="evidence" value="ECO:0007669"/>
    <property type="project" value="UniProtKB-UniRule"/>
</dbReference>
<dbReference type="SUPFAM" id="SSF50465">
    <property type="entry name" value="EF-Tu/eEF-1alpha/eIF2-gamma C-terminal domain"/>
    <property type="match status" value="1"/>
</dbReference>
<dbReference type="InterPro" id="IPR041709">
    <property type="entry name" value="EF-Tu_GTP-bd"/>
</dbReference>
<keyword evidence="8 10" id="KW-0342">GTP-binding</keyword>
<keyword evidence="2 10" id="KW-0963">Cytoplasm</keyword>
<dbReference type="Pfam" id="PF00009">
    <property type="entry name" value="GTP_EFTU"/>
    <property type="match status" value="1"/>
</dbReference>
<proteinExistence type="inferred from homology"/>
<dbReference type="GO" id="GO:0005525">
    <property type="term" value="F:GTP binding"/>
    <property type="evidence" value="ECO:0007669"/>
    <property type="project" value="UniProtKB-UniRule"/>
</dbReference>
<keyword evidence="10" id="KW-0479">Metal-binding</keyword>
<dbReference type="GO" id="GO:0003746">
    <property type="term" value="F:translation elongation factor activity"/>
    <property type="evidence" value="ECO:0007669"/>
    <property type="project" value="UniProtKB-UniRule"/>
</dbReference>
<gene>
    <name evidence="10" type="primary">tuf</name>
    <name evidence="12" type="ORF">SAMN04489727_1082</name>
</gene>
<sequence>MAKAKFERTKPHVNIGTIGHVDHGKTTLTAAITKVLHDKYPELNESRAFDQIDNAPEEKQRGITINISHVEYQTEKRHYAHVDAPGHADYIKNMITGAAQMDGAILVVAATDGPMPQTREHVLLARQVGVPYIVVALNKADMVDDEEILELVELEVRELLSSQEFPGDDAPVVRVSGLKALEGDEKWSEAVLELMTAVDDNVPDPVRELDKPFLMPIEDVFTITGRGTVVTGRVERGQINVNEEVEIVGIREKSTKTTVTGVEMFRKLLDSGQAGDNVGLLVRGIKREDVERGQVVVKPGTTTPHTDFEGRVYILSKDEGGRHTPFFNNYRPQFYFRTTDVTGVVTLPEGTEMVMPGDNTDISVQLIQPVAMDEGLRFAIREGGRTVGAGQVTKIIK</sequence>
<comment type="subunit">
    <text evidence="10">Monomer.</text>
</comment>
<feature type="domain" description="Tr-type G" evidence="11">
    <location>
        <begin position="10"/>
        <end position="206"/>
    </location>
</feature>
<comment type="function">
    <text evidence="10">GTP hydrolase that promotes the GTP-dependent binding of aminoacyl-tRNA to the A-site of ribosomes during protein biosynthesis.</text>
</comment>
<keyword evidence="5 10" id="KW-0378">Hydrolase</keyword>
<dbReference type="NCBIfam" id="TIGR00231">
    <property type="entry name" value="small_GTP"/>
    <property type="match status" value="1"/>
</dbReference>
<dbReference type="InterPro" id="IPR031157">
    <property type="entry name" value="G_TR_CS"/>
</dbReference>
<dbReference type="NCBIfam" id="TIGR00485">
    <property type="entry name" value="EF-Tu"/>
    <property type="match status" value="1"/>
</dbReference>
<keyword evidence="4 10" id="KW-0251">Elongation factor</keyword>
<evidence type="ECO:0000259" key="11">
    <source>
        <dbReference type="PROSITE" id="PS51722"/>
    </source>
</evidence>
<evidence type="ECO:0000313" key="12">
    <source>
        <dbReference type="EMBL" id="SEB34869.1"/>
    </source>
</evidence>
<dbReference type="NCBIfam" id="NF000766">
    <property type="entry name" value="PRK00049.1"/>
    <property type="match status" value="1"/>
</dbReference>
<dbReference type="Gene3D" id="2.40.30.10">
    <property type="entry name" value="Translation factors"/>
    <property type="match status" value="2"/>
</dbReference>
<dbReference type="InterPro" id="IPR050055">
    <property type="entry name" value="EF-Tu_GTPase"/>
</dbReference>
<evidence type="ECO:0000256" key="8">
    <source>
        <dbReference type="ARBA" id="ARBA00023134"/>
    </source>
</evidence>
<dbReference type="InterPro" id="IPR009000">
    <property type="entry name" value="Transl_B-barrel_sf"/>
</dbReference>
<dbReference type="CDD" id="cd03707">
    <property type="entry name" value="EFTU_III"/>
    <property type="match status" value="1"/>
</dbReference>
<evidence type="ECO:0000256" key="1">
    <source>
        <dbReference type="ARBA" id="ARBA00007249"/>
    </source>
</evidence>
<reference evidence="13" key="1">
    <citation type="submission" date="2016-10" db="EMBL/GenBank/DDBJ databases">
        <authorList>
            <person name="Varghese N."/>
            <person name="Submissions S."/>
        </authorList>
    </citation>
    <scope>NUCLEOTIDE SEQUENCE [LARGE SCALE GENOMIC DNA]</scope>
    <source>
        <strain evidence="13">DSM 44544</strain>
    </source>
</reference>
<dbReference type="Pfam" id="PF03143">
    <property type="entry name" value="GTP_EFTU_D3"/>
    <property type="match status" value="1"/>
</dbReference>
<dbReference type="InterPro" id="IPR004161">
    <property type="entry name" value="EFTu-like_2"/>
</dbReference>
<keyword evidence="3 10" id="KW-0547">Nucleotide-binding</keyword>
<dbReference type="Gene3D" id="3.40.50.300">
    <property type="entry name" value="P-loop containing nucleotide triphosphate hydrolases"/>
    <property type="match status" value="1"/>
</dbReference>
<dbReference type="InterPro" id="IPR033720">
    <property type="entry name" value="EFTU_2"/>
</dbReference>
<dbReference type="AlphaFoldDB" id="A0A1H4ILB0"/>
<dbReference type="InterPro" id="IPR027417">
    <property type="entry name" value="P-loop_NTPase"/>
</dbReference>
<evidence type="ECO:0000313" key="13">
    <source>
        <dbReference type="Proteomes" id="UP000199622"/>
    </source>
</evidence>
<evidence type="ECO:0000256" key="7">
    <source>
        <dbReference type="ARBA" id="ARBA00022917"/>
    </source>
</evidence>
<dbReference type="EC" id="3.6.5.3" evidence="10"/>
<dbReference type="InterPro" id="IPR004541">
    <property type="entry name" value="Transl_elong_EFTu/EF1A_bac/org"/>
</dbReference>
<dbReference type="CDD" id="cd03697">
    <property type="entry name" value="EFTU_II"/>
    <property type="match status" value="1"/>
</dbReference>
<dbReference type="PROSITE" id="PS51722">
    <property type="entry name" value="G_TR_2"/>
    <property type="match status" value="1"/>
</dbReference>
<dbReference type="PANTHER" id="PTHR43721">
    <property type="entry name" value="ELONGATION FACTOR TU-RELATED"/>
    <property type="match status" value="1"/>
</dbReference>
<dbReference type="InterPro" id="IPR000795">
    <property type="entry name" value="T_Tr_GTP-bd_dom"/>
</dbReference>
<evidence type="ECO:0000256" key="5">
    <source>
        <dbReference type="ARBA" id="ARBA00022801"/>
    </source>
</evidence>
<feature type="binding site" evidence="10">
    <location>
        <begin position="19"/>
        <end position="26"/>
    </location>
    <ligand>
        <name>GTP</name>
        <dbReference type="ChEBI" id="CHEBI:37565"/>
    </ligand>
</feature>
<keyword evidence="13" id="KW-1185">Reference proteome</keyword>
<evidence type="ECO:0000256" key="6">
    <source>
        <dbReference type="ARBA" id="ARBA00022842"/>
    </source>
</evidence>
<evidence type="ECO:0000256" key="3">
    <source>
        <dbReference type="ARBA" id="ARBA00022741"/>
    </source>
</evidence>
<protein>
    <recommendedName>
        <fullName evidence="9 10">Elongation factor Tu</fullName>
        <shortName evidence="10">EF-Tu</shortName>
        <ecNumber evidence="10">3.6.5.3</ecNumber>
    </recommendedName>
</protein>
<dbReference type="GO" id="GO:0005829">
    <property type="term" value="C:cytosol"/>
    <property type="evidence" value="ECO:0007669"/>
    <property type="project" value="TreeGrafter"/>
</dbReference>
<dbReference type="HAMAP" id="MF_00118_B">
    <property type="entry name" value="EF_Tu_B"/>
    <property type="match status" value="1"/>
</dbReference>
<keyword evidence="7 10" id="KW-0648">Protein biosynthesis</keyword>
<dbReference type="EMBL" id="FNSO01000002">
    <property type="protein sequence ID" value="SEB34869.1"/>
    <property type="molecule type" value="Genomic_DNA"/>
</dbReference>
<organism evidence="12 13">
    <name type="scientific">Amycolatopsis tolypomycina</name>
    <dbReference type="NCBI Taxonomy" id="208445"/>
    <lineage>
        <taxon>Bacteria</taxon>
        <taxon>Bacillati</taxon>
        <taxon>Actinomycetota</taxon>
        <taxon>Actinomycetes</taxon>
        <taxon>Pseudonocardiales</taxon>
        <taxon>Pseudonocardiaceae</taxon>
        <taxon>Amycolatopsis</taxon>
    </lineage>
</organism>
<dbReference type="NCBIfam" id="NF009373">
    <property type="entry name" value="PRK12736.1"/>
    <property type="match status" value="1"/>
</dbReference>
<dbReference type="GO" id="GO:0000287">
    <property type="term" value="F:magnesium ion binding"/>
    <property type="evidence" value="ECO:0007669"/>
    <property type="project" value="UniProtKB-UniRule"/>
</dbReference>
<dbReference type="STRING" id="208445.SAMN04489727_1082"/>
<comment type="catalytic activity">
    <reaction evidence="10">
        <text>GTP + H2O = GDP + phosphate + H(+)</text>
        <dbReference type="Rhea" id="RHEA:19669"/>
        <dbReference type="ChEBI" id="CHEBI:15377"/>
        <dbReference type="ChEBI" id="CHEBI:15378"/>
        <dbReference type="ChEBI" id="CHEBI:37565"/>
        <dbReference type="ChEBI" id="CHEBI:43474"/>
        <dbReference type="ChEBI" id="CHEBI:58189"/>
        <dbReference type="EC" id="3.6.5.3"/>
    </reaction>
</comment>
<comment type="similarity">
    <text evidence="1 10">Belongs to the TRAFAC class translation factor GTPase superfamily. Classic translation factor GTPase family. EF-Tu/EF-1A subfamily.</text>
</comment>
<keyword evidence="6 10" id="KW-0460">Magnesium</keyword>
<dbReference type="SUPFAM" id="SSF50447">
    <property type="entry name" value="Translation proteins"/>
    <property type="match status" value="1"/>
</dbReference>
<dbReference type="OrthoDB" id="9803139at2"/>
<evidence type="ECO:0000256" key="9">
    <source>
        <dbReference type="ARBA" id="ARBA00029554"/>
    </source>
</evidence>
<dbReference type="Proteomes" id="UP000199622">
    <property type="component" value="Unassembled WGS sequence"/>
</dbReference>
<dbReference type="PRINTS" id="PR00315">
    <property type="entry name" value="ELONGATNFCT"/>
</dbReference>
<evidence type="ECO:0000256" key="4">
    <source>
        <dbReference type="ARBA" id="ARBA00022768"/>
    </source>
</evidence>
<feature type="binding site" evidence="10">
    <location>
        <begin position="83"/>
        <end position="87"/>
    </location>
    <ligand>
        <name>GTP</name>
        <dbReference type="ChEBI" id="CHEBI:37565"/>
    </ligand>
</feature>
<feature type="binding site" evidence="10">
    <location>
        <position position="26"/>
    </location>
    <ligand>
        <name>Mg(2+)</name>
        <dbReference type="ChEBI" id="CHEBI:18420"/>
    </ligand>
</feature>
<accession>A0A1H4ILB0</accession>
<evidence type="ECO:0000256" key="2">
    <source>
        <dbReference type="ARBA" id="ARBA00022490"/>
    </source>
</evidence>
<dbReference type="InterPro" id="IPR004160">
    <property type="entry name" value="Transl_elong_EFTu/EF1A_C"/>
</dbReference>
<name>A0A1H4ILB0_9PSEU</name>
<dbReference type="CDD" id="cd01884">
    <property type="entry name" value="EF_Tu"/>
    <property type="match status" value="1"/>
</dbReference>